<dbReference type="OrthoDB" id="3666321at2"/>
<dbReference type="EMBL" id="JXZB01000004">
    <property type="protein sequence ID" value="KIQ62948.1"/>
    <property type="molecule type" value="Genomic_DNA"/>
</dbReference>
<dbReference type="RefSeq" id="WP_043915267.1">
    <property type="nucleotide sequence ID" value="NZ_JXZB01000004.1"/>
</dbReference>
<dbReference type="AlphaFoldDB" id="A0A0D0PWI7"/>
<organism evidence="3 4">
    <name type="scientific">Kitasatospora griseola</name>
    <name type="common">Streptomyces griseolosporeus</name>
    <dbReference type="NCBI Taxonomy" id="2064"/>
    <lineage>
        <taxon>Bacteria</taxon>
        <taxon>Bacillati</taxon>
        <taxon>Actinomycetota</taxon>
        <taxon>Actinomycetes</taxon>
        <taxon>Kitasatosporales</taxon>
        <taxon>Streptomycetaceae</taxon>
        <taxon>Kitasatospora</taxon>
    </lineage>
</organism>
<proteinExistence type="predicted"/>
<keyword evidence="2" id="KW-0472">Membrane</keyword>
<reference evidence="3 4" key="1">
    <citation type="submission" date="2015-02" db="EMBL/GenBank/DDBJ databases">
        <title>Draft genome sequence of Kitasatospora griseola MF730-N6, a bafilomycin, terpentecin and satosporin producer.</title>
        <authorList>
            <person name="Arens J.C."/>
            <person name="Haltli B."/>
            <person name="Kerr R.G."/>
        </authorList>
    </citation>
    <scope>NUCLEOTIDE SEQUENCE [LARGE SCALE GENOMIC DNA]</scope>
    <source>
        <strain evidence="3 4">MF730-N6</strain>
    </source>
</reference>
<evidence type="ECO:0000313" key="3">
    <source>
        <dbReference type="EMBL" id="KIQ62948.1"/>
    </source>
</evidence>
<feature type="transmembrane region" description="Helical" evidence="2">
    <location>
        <begin position="252"/>
        <end position="273"/>
    </location>
</feature>
<protein>
    <submittedName>
        <fullName evidence="3">Uncharacterized protein</fullName>
    </submittedName>
</protein>
<dbReference type="Proteomes" id="UP000032066">
    <property type="component" value="Unassembled WGS sequence"/>
</dbReference>
<feature type="region of interest" description="Disordered" evidence="1">
    <location>
        <begin position="1"/>
        <end position="21"/>
    </location>
</feature>
<name>A0A0D0PWI7_KITGR</name>
<accession>A0A0D0PWI7</accession>
<evidence type="ECO:0000313" key="4">
    <source>
        <dbReference type="Proteomes" id="UP000032066"/>
    </source>
</evidence>
<gene>
    <name evidence="3" type="ORF">TR51_29240</name>
</gene>
<sequence length="330" mass="33305">MTSASEPHPADPPSAPRTTSSLHALFGLDPAATGGGPLPLHVTGWAQSLDAGDRALRTALHDGAVGAAGAHALGRAAALLGAAEAATVLAARSAHVLPAEADLTLTVVSALVPALVAEATSALDHPAAPQAPRTERLRGALTAQFPWLVHGFASEAVDGAGLAEAVRLGAPLPGTVDAPGPDARPRGGCSPVQALPRLVGGSALDDAGAEVQSLAESLLVAGDELHRRMAELPTEPAGSPTGRELAAAYETLYAATACLTLWAAGVAVGPLWLRTALRALLVRLHRLLLEPPPVLDPYPAEELLAIALGAGARLLTFRTVDEISAQADAA</sequence>
<dbReference type="PATRIC" id="fig|2064.6.peg.6206"/>
<keyword evidence="2" id="KW-0812">Transmembrane</keyword>
<evidence type="ECO:0000256" key="1">
    <source>
        <dbReference type="SAM" id="MobiDB-lite"/>
    </source>
</evidence>
<dbReference type="STRING" id="2064.TR51_29240"/>
<keyword evidence="4" id="KW-1185">Reference proteome</keyword>
<keyword evidence="2" id="KW-1133">Transmembrane helix</keyword>
<comment type="caution">
    <text evidence="3">The sequence shown here is derived from an EMBL/GenBank/DDBJ whole genome shotgun (WGS) entry which is preliminary data.</text>
</comment>
<evidence type="ECO:0000256" key="2">
    <source>
        <dbReference type="SAM" id="Phobius"/>
    </source>
</evidence>